<feature type="compositionally biased region" description="Basic and acidic residues" evidence="1">
    <location>
        <begin position="223"/>
        <end position="233"/>
    </location>
</feature>
<evidence type="ECO:0008006" key="3">
    <source>
        <dbReference type="Google" id="ProtNLM"/>
    </source>
</evidence>
<sequence>MFSTKASAANSACARMPLVRVVSCVSLLSLAAIVDDAAAATPGKTYFFATRDACAASGAFSPRECAAAFANARAQLQDRAPRFAGSGECRLHYRICEPIRVETPSEDAMSYAPAEEVSFAPSALGVEIVASSNGVEAAPTLAVETRERLFPYYPVSKPYEAQQEGASVQARDESGEKRSRREQQNAAILSPDHFEPFSRRKPIAGATTFTASALGAIQSAAGDPRDESREARRMRLRNAPFVE</sequence>
<dbReference type="AlphaFoldDB" id="A0AA48M0N7"/>
<name>A0AA48M0N7_9ZZZZ</name>
<feature type="region of interest" description="Disordered" evidence="1">
    <location>
        <begin position="161"/>
        <end position="199"/>
    </location>
</feature>
<feature type="compositionally biased region" description="Basic and acidic residues" evidence="1">
    <location>
        <begin position="170"/>
        <end position="183"/>
    </location>
</feature>
<reference evidence="2" key="1">
    <citation type="submission" date="2023-07" db="EMBL/GenBank/DDBJ databases">
        <authorList>
            <person name="Pelsma A.J. K."/>
        </authorList>
    </citation>
    <scope>NUCLEOTIDE SEQUENCE</scope>
</reference>
<evidence type="ECO:0000313" key="2">
    <source>
        <dbReference type="EMBL" id="CAJ0876316.1"/>
    </source>
</evidence>
<evidence type="ECO:0000256" key="1">
    <source>
        <dbReference type="SAM" id="MobiDB-lite"/>
    </source>
</evidence>
<protein>
    <recommendedName>
        <fullName evidence="3">DUF1190 domain-containing protein</fullName>
    </recommendedName>
</protein>
<gene>
    <name evidence="2" type="ORF">AMST5_02774</name>
</gene>
<dbReference type="EMBL" id="OY288114">
    <property type="protein sequence ID" value="CAJ0876316.1"/>
    <property type="molecule type" value="Genomic_DNA"/>
</dbReference>
<proteinExistence type="predicted"/>
<feature type="region of interest" description="Disordered" evidence="1">
    <location>
        <begin position="215"/>
        <end position="243"/>
    </location>
</feature>
<accession>A0AA48M0N7</accession>
<organism evidence="2">
    <name type="scientific">freshwater sediment metagenome</name>
    <dbReference type="NCBI Taxonomy" id="556182"/>
    <lineage>
        <taxon>unclassified sequences</taxon>
        <taxon>metagenomes</taxon>
        <taxon>ecological metagenomes</taxon>
    </lineage>
</organism>
<dbReference type="Pfam" id="PF06693">
    <property type="entry name" value="DUF1190"/>
    <property type="match status" value="1"/>
</dbReference>
<dbReference type="InterPro" id="IPR009576">
    <property type="entry name" value="Biofilm_formation_YgiB"/>
</dbReference>